<dbReference type="Ensembl" id="ENSJHYT00000002679.1">
    <property type="protein sequence ID" value="ENSJHYP00000002158.1"/>
    <property type="gene ID" value="ENSJHYG00000001835.1"/>
</dbReference>
<dbReference type="Proteomes" id="UP000694408">
    <property type="component" value="Unplaced"/>
</dbReference>
<organism evidence="2 3">
    <name type="scientific">Junco hyemalis</name>
    <name type="common">Dark-eyed junco</name>
    <dbReference type="NCBI Taxonomy" id="40217"/>
    <lineage>
        <taxon>Eukaryota</taxon>
        <taxon>Metazoa</taxon>
        <taxon>Chordata</taxon>
        <taxon>Craniata</taxon>
        <taxon>Vertebrata</taxon>
        <taxon>Euteleostomi</taxon>
        <taxon>Archelosauria</taxon>
        <taxon>Archosauria</taxon>
        <taxon>Dinosauria</taxon>
        <taxon>Saurischia</taxon>
        <taxon>Theropoda</taxon>
        <taxon>Coelurosauria</taxon>
        <taxon>Aves</taxon>
        <taxon>Neognathae</taxon>
        <taxon>Neoaves</taxon>
        <taxon>Telluraves</taxon>
        <taxon>Australaves</taxon>
        <taxon>Passeriformes</taxon>
        <taxon>Passerellidae</taxon>
        <taxon>Junco</taxon>
    </lineage>
</organism>
<keyword evidence="3" id="KW-1185">Reference proteome</keyword>
<accession>A0A8C5IC93</accession>
<feature type="region of interest" description="Disordered" evidence="1">
    <location>
        <begin position="116"/>
        <end position="143"/>
    </location>
</feature>
<proteinExistence type="predicted"/>
<evidence type="ECO:0000313" key="2">
    <source>
        <dbReference type="Ensembl" id="ENSJHYP00000002158.1"/>
    </source>
</evidence>
<dbReference type="InterPro" id="IPR013783">
    <property type="entry name" value="Ig-like_fold"/>
</dbReference>
<reference evidence="2" key="1">
    <citation type="submission" date="2025-08" db="UniProtKB">
        <authorList>
            <consortium name="Ensembl"/>
        </authorList>
    </citation>
    <scope>IDENTIFICATION</scope>
</reference>
<name>A0A8C5IC93_JUNHY</name>
<sequence>MLCSCQLSWLAPSGAVPTTPSPHYTGDYDYEEPMEEGPGQTAQAACDYNPCRHLQKPCKELQNISQCSCPGTSREDQVPDAPRLRAVIEITDSSAQIRWCAPNSVVHSYELMLRAQDSEDSKHGPGQPCPSPGISGTKPSVEL</sequence>
<reference evidence="2" key="2">
    <citation type="submission" date="2025-09" db="UniProtKB">
        <authorList>
            <consortium name="Ensembl"/>
        </authorList>
    </citation>
    <scope>IDENTIFICATION</scope>
</reference>
<dbReference type="InterPro" id="IPR003961">
    <property type="entry name" value="FN3_dom"/>
</dbReference>
<dbReference type="CDD" id="cd00063">
    <property type="entry name" value="FN3"/>
    <property type="match status" value="1"/>
</dbReference>
<dbReference type="AlphaFoldDB" id="A0A8C5IC93"/>
<dbReference type="InterPro" id="IPR036116">
    <property type="entry name" value="FN3_sf"/>
</dbReference>
<dbReference type="SUPFAM" id="SSF49265">
    <property type="entry name" value="Fibronectin type III"/>
    <property type="match status" value="1"/>
</dbReference>
<dbReference type="Gene3D" id="2.60.40.10">
    <property type="entry name" value="Immunoglobulins"/>
    <property type="match status" value="1"/>
</dbReference>
<protein>
    <submittedName>
        <fullName evidence="2">Uncharacterized protein</fullName>
    </submittedName>
</protein>
<evidence type="ECO:0000313" key="3">
    <source>
        <dbReference type="Proteomes" id="UP000694408"/>
    </source>
</evidence>
<evidence type="ECO:0000256" key="1">
    <source>
        <dbReference type="SAM" id="MobiDB-lite"/>
    </source>
</evidence>